<accession>A0ABU9B5R4</accession>
<gene>
    <name evidence="1" type="ORF">WKV53_27075</name>
</gene>
<sequence length="241" mass="26848">MEALAAQRQEALNKCPPDQKIKELIGDYLQGSSSQGDGRIASFFDPSGAFSFDKVLSPQEIEANHQELLKNKYESLTMRVLCYGARNFQGKIWTADVALAVSAFTRENEAKQTISYRRYEIVDTTTGPKIKGERVVAYFFLHEKGYSLSSPGRAVVNSPDGFLALRSEPSRTNPSSLIMNLHNGDTVEYWPVAFKVHDAEKKADIEWCFVRTQDDVGGMVSMLNLRPISPAPSVLRALPPE</sequence>
<keyword evidence="2" id="KW-1185">Reference proteome</keyword>
<evidence type="ECO:0000313" key="1">
    <source>
        <dbReference type="EMBL" id="MEK7954210.1"/>
    </source>
</evidence>
<dbReference type="EMBL" id="JBBUKT010000017">
    <property type="protein sequence ID" value="MEK7954210.1"/>
    <property type="molecule type" value="Genomic_DNA"/>
</dbReference>
<proteinExistence type="predicted"/>
<comment type="caution">
    <text evidence="1">The sequence shown here is derived from an EMBL/GenBank/DDBJ whole genome shotgun (WGS) entry which is preliminary data.</text>
</comment>
<name>A0ABU9B5R4_9BACT</name>
<dbReference type="RefSeq" id="WP_341407978.1">
    <property type="nucleotide sequence ID" value="NZ_JBBUKT010000017.1"/>
</dbReference>
<reference evidence="1 2" key="1">
    <citation type="submission" date="2024-04" db="EMBL/GenBank/DDBJ databases">
        <title>Luteolibacter sp. isolated from soil.</title>
        <authorList>
            <person name="An J."/>
        </authorList>
    </citation>
    <scope>NUCLEOTIDE SEQUENCE [LARGE SCALE GENOMIC DNA]</scope>
    <source>
        <strain evidence="1 2">Y139</strain>
    </source>
</reference>
<organism evidence="1 2">
    <name type="scientific">Luteolibacter soli</name>
    <dbReference type="NCBI Taxonomy" id="3135280"/>
    <lineage>
        <taxon>Bacteria</taxon>
        <taxon>Pseudomonadati</taxon>
        <taxon>Verrucomicrobiota</taxon>
        <taxon>Verrucomicrobiia</taxon>
        <taxon>Verrucomicrobiales</taxon>
        <taxon>Verrucomicrobiaceae</taxon>
        <taxon>Luteolibacter</taxon>
    </lineage>
</organism>
<protein>
    <submittedName>
        <fullName evidence="1">Uncharacterized protein</fullName>
    </submittedName>
</protein>
<dbReference type="Proteomes" id="UP001371305">
    <property type="component" value="Unassembled WGS sequence"/>
</dbReference>
<evidence type="ECO:0000313" key="2">
    <source>
        <dbReference type="Proteomes" id="UP001371305"/>
    </source>
</evidence>